<feature type="compositionally biased region" description="Low complexity" evidence="4">
    <location>
        <begin position="131"/>
        <end position="158"/>
    </location>
</feature>
<evidence type="ECO:0000313" key="7">
    <source>
        <dbReference type="EMBL" id="RGZ78158.1"/>
    </source>
</evidence>
<keyword evidence="3" id="KW-0862">Zinc</keyword>
<dbReference type="InterPro" id="IPR001876">
    <property type="entry name" value="Znf_RanBP2"/>
</dbReference>
<protein>
    <submittedName>
        <fullName evidence="7">Zinc ribbon domain-containing protein</fullName>
    </submittedName>
</protein>
<evidence type="ECO:0000256" key="3">
    <source>
        <dbReference type="ARBA" id="ARBA00022833"/>
    </source>
</evidence>
<evidence type="ECO:0000256" key="5">
    <source>
        <dbReference type="SAM" id="Phobius"/>
    </source>
</evidence>
<keyword evidence="5" id="KW-0812">Transmembrane</keyword>
<feature type="region of interest" description="Disordered" evidence="4">
    <location>
        <begin position="77"/>
        <end position="164"/>
    </location>
</feature>
<dbReference type="GO" id="GO:0008270">
    <property type="term" value="F:zinc ion binding"/>
    <property type="evidence" value="ECO:0007669"/>
    <property type="project" value="UniProtKB-KW"/>
</dbReference>
<evidence type="ECO:0000259" key="6">
    <source>
        <dbReference type="PROSITE" id="PS01358"/>
    </source>
</evidence>
<feature type="transmembrane region" description="Helical" evidence="5">
    <location>
        <begin position="48"/>
        <end position="68"/>
    </location>
</feature>
<keyword evidence="1" id="KW-0479">Metal-binding</keyword>
<feature type="compositionally biased region" description="Basic and acidic residues" evidence="4">
    <location>
        <begin position="86"/>
        <end position="110"/>
    </location>
</feature>
<reference evidence="7 8" key="1">
    <citation type="submission" date="2018-08" db="EMBL/GenBank/DDBJ databases">
        <title>A genome reference for cultivated species of the human gut microbiota.</title>
        <authorList>
            <person name="Zou Y."/>
            <person name="Xue W."/>
            <person name="Luo G."/>
        </authorList>
    </citation>
    <scope>NUCLEOTIDE SEQUENCE [LARGE SCALE GENOMIC DNA]</scope>
    <source>
        <strain evidence="7 8">AM48-23BH</strain>
    </source>
</reference>
<evidence type="ECO:0000256" key="1">
    <source>
        <dbReference type="ARBA" id="ARBA00022723"/>
    </source>
</evidence>
<evidence type="ECO:0000256" key="2">
    <source>
        <dbReference type="ARBA" id="ARBA00022771"/>
    </source>
</evidence>
<proteinExistence type="predicted"/>
<comment type="caution">
    <text evidence="7">The sequence shown here is derived from an EMBL/GenBank/DDBJ whole genome shotgun (WGS) entry which is preliminary data.</text>
</comment>
<evidence type="ECO:0000256" key="4">
    <source>
        <dbReference type="SAM" id="MobiDB-lite"/>
    </source>
</evidence>
<accession>A0A413PPS6</accession>
<dbReference type="Proteomes" id="UP000286561">
    <property type="component" value="Unassembled WGS sequence"/>
</dbReference>
<keyword evidence="5" id="KW-1133">Transmembrane helix</keyword>
<organism evidence="7 8">
    <name type="scientific">Anaerobutyricum hallii</name>
    <dbReference type="NCBI Taxonomy" id="39488"/>
    <lineage>
        <taxon>Bacteria</taxon>
        <taxon>Bacillati</taxon>
        <taxon>Bacillota</taxon>
        <taxon>Clostridia</taxon>
        <taxon>Lachnospirales</taxon>
        <taxon>Lachnospiraceae</taxon>
        <taxon>Anaerobutyricum</taxon>
    </lineage>
</organism>
<keyword evidence="5" id="KW-0472">Membrane</keyword>
<evidence type="ECO:0000313" key="8">
    <source>
        <dbReference type="Proteomes" id="UP000286561"/>
    </source>
</evidence>
<dbReference type="PROSITE" id="PS01358">
    <property type="entry name" value="ZF_RANBP2_1"/>
    <property type="match status" value="1"/>
</dbReference>
<keyword evidence="2" id="KW-0863">Zinc-finger</keyword>
<gene>
    <name evidence="7" type="ORF">DW972_13760</name>
</gene>
<dbReference type="RefSeq" id="WP_118329739.1">
    <property type="nucleotide sequence ID" value="NZ_CATXFZ010000011.1"/>
</dbReference>
<name>A0A413PPS6_9FIRM</name>
<dbReference type="AlphaFoldDB" id="A0A413PPS6"/>
<dbReference type="EMBL" id="QSEP01000137">
    <property type="protein sequence ID" value="RGZ78158.1"/>
    <property type="molecule type" value="Genomic_DNA"/>
</dbReference>
<feature type="compositionally biased region" description="Polar residues" evidence="4">
    <location>
        <begin position="113"/>
        <end position="122"/>
    </location>
</feature>
<feature type="domain" description="RanBP2-type" evidence="6">
    <location>
        <begin position="9"/>
        <end position="28"/>
    </location>
</feature>
<sequence length="338" mass="37555">MKKKKNKGWYCPACGKFNGEESKFCLYCGAQNAMQNNMRPAPKKQFKGLTVALGIVLIALIGASVFVVQKYRSTNTAAVQTQKKNARADSEKKSKEIKEKDKDTDAKEATTEWNASMSFSKQSSEDDGKTKTANAATTSAASATTAKSEEASQAESAALEGVADSNTGSYSSVTDLNNYKQISIDGKFTFAYPKGFFQKGSIDGDNYSFWAVDEKNNECTMNVKVLGDGNSVQEQYDNITSTLMNVNPNIKPNKSDSGWTYTYFSGYLNQTRGQIETDIIASDGNKTYMLEVQYIETDLGEYVNEQGYMMDCIYRYCNRSGSKHDPRTYQDFIETEKE</sequence>